<evidence type="ECO:0000313" key="1">
    <source>
        <dbReference type="EMBL" id="AFK53667.1"/>
    </source>
</evidence>
<dbReference type="EMBL" id="CP003236">
    <property type="protein sequence ID" value="AFK53667.1"/>
    <property type="molecule type" value="Genomic_DNA"/>
</dbReference>
<proteinExistence type="predicted"/>
<dbReference type="STRING" id="1110502.TMO_1828"/>
<dbReference type="AlphaFoldDB" id="I3TLM9"/>
<organism evidence="1 2">
    <name type="scientific">Tistrella mobilis (strain KA081020-065)</name>
    <dbReference type="NCBI Taxonomy" id="1110502"/>
    <lineage>
        <taxon>Bacteria</taxon>
        <taxon>Pseudomonadati</taxon>
        <taxon>Pseudomonadota</taxon>
        <taxon>Alphaproteobacteria</taxon>
        <taxon>Geminicoccales</taxon>
        <taxon>Geminicoccaceae</taxon>
        <taxon>Tistrella</taxon>
    </lineage>
</organism>
<dbReference type="RefSeq" id="WP_014745345.1">
    <property type="nucleotide sequence ID" value="NC_017956.1"/>
</dbReference>
<dbReference type="KEGG" id="tmo:TMO_1828"/>
<dbReference type="Proteomes" id="UP000005258">
    <property type="component" value="Chromosome"/>
</dbReference>
<reference evidence="1 2" key="1">
    <citation type="journal article" date="2012" name="J. Am. Chem. Soc.">
        <title>Bacterial biosynthesis and maturation of the didemnin anti-cancer agents.</title>
        <authorList>
            <person name="Xu Y."/>
            <person name="Kersten R.D."/>
            <person name="Nam S.J."/>
            <person name="Lu L."/>
            <person name="Al-Suwailem A.M."/>
            <person name="Zheng H."/>
            <person name="Fenical W."/>
            <person name="Dorrestein P.C."/>
            <person name="Moore B.S."/>
            <person name="Qian P.Y."/>
        </authorList>
    </citation>
    <scope>NUCLEOTIDE SEQUENCE [LARGE SCALE GENOMIC DNA]</scope>
    <source>
        <strain evidence="1 2">KA081020-065</strain>
    </source>
</reference>
<sequence>MGRPGAWPQFFELMGEAGAAHPRLAESVLRAVGRHRLFARIPAAAILVGISHAKLLPAAGGSAAKIYLGARLWHGAQE</sequence>
<gene>
    <name evidence="1" type="ordered locus">TMO_1828</name>
</gene>
<evidence type="ECO:0000313" key="2">
    <source>
        <dbReference type="Proteomes" id="UP000005258"/>
    </source>
</evidence>
<dbReference type="HOGENOM" id="CLU_2620971_0_0_5"/>
<protein>
    <submittedName>
        <fullName evidence="1">Uncharacterized protein</fullName>
    </submittedName>
</protein>
<accession>I3TLM9</accession>
<name>I3TLM9_TISMK</name>
<keyword evidence="2" id="KW-1185">Reference proteome</keyword>